<reference evidence="1 2" key="1">
    <citation type="submission" date="2020-10" db="EMBL/GenBank/DDBJ databases">
        <title>Genome analysis of Massilia species.</title>
        <authorList>
            <person name="Jung D.-H."/>
        </authorList>
    </citation>
    <scope>NUCLEOTIDE SEQUENCE [LARGE SCALE GENOMIC DNA]</scope>
    <source>
        <strain evidence="2">sipir</strain>
    </source>
</reference>
<dbReference type="RefSeq" id="WP_243489935.1">
    <property type="nucleotide sequence ID" value="NZ_CP063361.1"/>
</dbReference>
<dbReference type="Proteomes" id="UP000831532">
    <property type="component" value="Chromosome"/>
</dbReference>
<evidence type="ECO:0000313" key="1">
    <source>
        <dbReference type="EMBL" id="UOD28789.1"/>
    </source>
</evidence>
<gene>
    <name evidence="1" type="ORF">INH39_25610</name>
</gene>
<evidence type="ECO:0000313" key="2">
    <source>
        <dbReference type="Proteomes" id="UP000831532"/>
    </source>
</evidence>
<evidence type="ECO:0008006" key="3">
    <source>
        <dbReference type="Google" id="ProtNLM"/>
    </source>
</evidence>
<organism evidence="1 2">
    <name type="scientific">Massilia violaceinigra</name>
    <dbReference type="NCBI Taxonomy" id="2045208"/>
    <lineage>
        <taxon>Bacteria</taxon>
        <taxon>Pseudomonadati</taxon>
        <taxon>Pseudomonadota</taxon>
        <taxon>Betaproteobacteria</taxon>
        <taxon>Burkholderiales</taxon>
        <taxon>Oxalobacteraceae</taxon>
        <taxon>Telluria group</taxon>
        <taxon>Massilia</taxon>
    </lineage>
</organism>
<sequence>MVRTPNLGTVNYTPGQVPTDAASLPRFVREEFDKLSGAIGLLAAGHLDKQTVAPLKPRDGDIRYAAGAPDWNPGSGQGIYYFNGTIWKLLG</sequence>
<accession>A0ABY4A206</accession>
<protein>
    <recommendedName>
        <fullName evidence="3">Beta-lactamase-related domain-containing protein</fullName>
    </recommendedName>
</protein>
<proteinExistence type="predicted"/>
<dbReference type="EMBL" id="CP063361">
    <property type="protein sequence ID" value="UOD28789.1"/>
    <property type="molecule type" value="Genomic_DNA"/>
</dbReference>
<keyword evidence="2" id="KW-1185">Reference proteome</keyword>
<name>A0ABY4A206_9BURK</name>